<accession>A0A1W7D4E7</accession>
<keyword evidence="5" id="KW-0418">Kinase</keyword>
<dbReference type="SUPFAM" id="SSF56112">
    <property type="entry name" value="Protein kinase-like (PK-like)"/>
    <property type="match status" value="1"/>
</dbReference>
<evidence type="ECO:0000256" key="6">
    <source>
        <dbReference type="ARBA" id="ARBA00022840"/>
    </source>
</evidence>
<keyword evidence="6 7" id="KW-0067">ATP-binding</keyword>
<keyword evidence="11" id="KW-1185">Reference proteome</keyword>
<dbReference type="PANTHER" id="PTHR43289">
    <property type="entry name" value="MITOGEN-ACTIVATED PROTEIN KINASE KINASE KINASE 20-RELATED"/>
    <property type="match status" value="1"/>
</dbReference>
<dbReference type="EMBL" id="CP021121">
    <property type="protein sequence ID" value="ARQ71896.1"/>
    <property type="molecule type" value="Genomic_DNA"/>
</dbReference>
<dbReference type="AlphaFoldDB" id="A0A1W7D4E7"/>
<evidence type="ECO:0000256" key="4">
    <source>
        <dbReference type="ARBA" id="ARBA00022741"/>
    </source>
</evidence>
<evidence type="ECO:0000313" key="10">
    <source>
        <dbReference type="EMBL" id="ARQ71896.1"/>
    </source>
</evidence>
<name>A0A1W7D4E7_9ACTN</name>
<dbReference type="InterPro" id="IPR008271">
    <property type="entry name" value="Ser/Thr_kinase_AS"/>
</dbReference>
<evidence type="ECO:0000256" key="2">
    <source>
        <dbReference type="ARBA" id="ARBA00022679"/>
    </source>
</evidence>
<dbReference type="RefSeq" id="WP_086161733.1">
    <property type="nucleotide sequence ID" value="NZ_CP021121.1"/>
</dbReference>
<organism evidence="10 11">
    <name type="scientific">Streptomyces marincola</name>
    <dbReference type="NCBI Taxonomy" id="2878388"/>
    <lineage>
        <taxon>Bacteria</taxon>
        <taxon>Bacillati</taxon>
        <taxon>Actinomycetota</taxon>
        <taxon>Actinomycetes</taxon>
        <taxon>Kitasatosporales</taxon>
        <taxon>Streptomycetaceae</taxon>
        <taxon>Streptomyces</taxon>
    </lineage>
</organism>
<dbReference type="PROSITE" id="PS00108">
    <property type="entry name" value="PROTEIN_KINASE_ST"/>
    <property type="match status" value="1"/>
</dbReference>
<evidence type="ECO:0000259" key="9">
    <source>
        <dbReference type="PROSITE" id="PS50011"/>
    </source>
</evidence>
<dbReference type="Gene3D" id="3.40.50.2300">
    <property type="match status" value="2"/>
</dbReference>
<feature type="region of interest" description="Disordered" evidence="8">
    <location>
        <begin position="300"/>
        <end position="325"/>
    </location>
</feature>
<dbReference type="Gene3D" id="3.30.200.20">
    <property type="entry name" value="Phosphorylase Kinase, domain 1"/>
    <property type="match status" value="1"/>
</dbReference>
<dbReference type="SUPFAM" id="SSF53822">
    <property type="entry name" value="Periplasmic binding protein-like I"/>
    <property type="match status" value="1"/>
</dbReference>
<reference evidence="10 11" key="1">
    <citation type="submission" date="2017-05" db="EMBL/GenBank/DDBJ databases">
        <title>Complete genome sequence of Streptomyces sp. SCSIO 03032 revealed the diverse biosynthetic pathways for its bioactive secondary metabolites.</title>
        <authorList>
            <person name="Ma L."/>
            <person name="Zhu Y."/>
            <person name="Zhang W."/>
            <person name="Zhang G."/>
            <person name="Tian X."/>
            <person name="Zhang S."/>
            <person name="Zhang C."/>
        </authorList>
    </citation>
    <scope>NUCLEOTIDE SEQUENCE [LARGE SCALE GENOMIC DNA]</scope>
    <source>
        <strain evidence="10 11">SCSIO 03032</strain>
    </source>
</reference>
<evidence type="ECO:0000256" key="8">
    <source>
        <dbReference type="SAM" id="MobiDB-lite"/>
    </source>
</evidence>
<sequence length="726" mass="74486">MTEELGPRDPARLAGHRLLGRLGAGGMGVVYLARSAGGALVALKTIQEEFAQEPGFRSRFAREVAAARRVDSRFALPVIADGEEAGVLWLASPYVPGPSLAEVIATHGPLPARGTRALGAMLAEALLAVHAAGLVHRDVKPGNVLLALDGPRLIDFGIARAVEGTAITRTGVVVGSPGFLSPEQALAAGPVGPPSDVFSLGCVLAEAASGRPPFGTGTAEAVLYRTVHDPADLTGVPDGLREVVARCLAKDPAARPAPEALREELAEDIADGWLPEPVTRLIGERTAAAAALPGIVPTEAVPAAGAGPDGPGPEGPGPAAGRRRPSRRALLLAGAGVVAAGGGLAGLLRARGGSDGGTADGPRHVIGLHADLSGAYAARGLAQERGAVLGLERFLAEADQLPFRLDLRVVDDGGTPEGAVGAAEELAADDAVLAVIGPTDTSVAAAAGQVYDATGLPLLSVSVGSFPITTTLSEYTTLLHARPATSWQGLALKELLESRPGARRVGLVDDRSAGMHSWEVTRAAINFQQAPPDFEIVPHVVPRLSAPFDAIAADLVARGADAVLFGGHHERAAGLAVALERAGWSGAAFAGESVLHPEFVSLAGRAAEGWRLIATCVAPDTDERASGFAALHGERFDGDAPEPFAAEAYDAVRLLAGALRDTAAEGRADRAALLARARQADHRGVGKRLGFDEEGLYPYADDGLYLYEVRDGAFRFQGPAPSLGAE</sequence>
<dbReference type="InterPro" id="IPR000719">
    <property type="entry name" value="Prot_kinase_dom"/>
</dbReference>
<evidence type="ECO:0000256" key="5">
    <source>
        <dbReference type="ARBA" id="ARBA00022777"/>
    </source>
</evidence>
<comment type="similarity">
    <text evidence="1">Belongs to the leucine-binding protein family.</text>
</comment>
<dbReference type="Pfam" id="PF13458">
    <property type="entry name" value="Peripla_BP_6"/>
    <property type="match status" value="1"/>
</dbReference>
<dbReference type="InterPro" id="IPR011009">
    <property type="entry name" value="Kinase-like_dom_sf"/>
</dbReference>
<keyword evidence="4 7" id="KW-0547">Nucleotide-binding</keyword>
<evidence type="ECO:0000256" key="7">
    <source>
        <dbReference type="PROSITE-ProRule" id="PRU10141"/>
    </source>
</evidence>
<proteinExistence type="inferred from homology"/>
<dbReference type="InterPro" id="IPR028081">
    <property type="entry name" value="Leu-bd"/>
</dbReference>
<evidence type="ECO:0000313" key="11">
    <source>
        <dbReference type="Proteomes" id="UP000194218"/>
    </source>
</evidence>
<feature type="binding site" evidence="7">
    <location>
        <position position="44"/>
    </location>
    <ligand>
        <name>ATP</name>
        <dbReference type="ChEBI" id="CHEBI:30616"/>
    </ligand>
</feature>
<evidence type="ECO:0000256" key="1">
    <source>
        <dbReference type="ARBA" id="ARBA00010062"/>
    </source>
</evidence>
<keyword evidence="2" id="KW-0808">Transferase</keyword>
<dbReference type="PANTHER" id="PTHR43289:SF34">
    <property type="entry name" value="SERINE_THREONINE-PROTEIN KINASE YBDM-RELATED"/>
    <property type="match status" value="1"/>
</dbReference>
<dbReference type="Pfam" id="PF00069">
    <property type="entry name" value="Pkinase"/>
    <property type="match status" value="1"/>
</dbReference>
<dbReference type="GO" id="GO:0004674">
    <property type="term" value="F:protein serine/threonine kinase activity"/>
    <property type="evidence" value="ECO:0007669"/>
    <property type="project" value="TreeGrafter"/>
</dbReference>
<dbReference type="InterPro" id="IPR028082">
    <property type="entry name" value="Peripla_BP_I"/>
</dbReference>
<gene>
    <name evidence="10" type="ORF">CAG99_26435</name>
</gene>
<dbReference type="GO" id="GO:0005524">
    <property type="term" value="F:ATP binding"/>
    <property type="evidence" value="ECO:0007669"/>
    <property type="project" value="UniProtKB-UniRule"/>
</dbReference>
<dbReference type="Proteomes" id="UP000194218">
    <property type="component" value="Chromosome"/>
</dbReference>
<dbReference type="Gene3D" id="1.10.510.10">
    <property type="entry name" value="Transferase(Phosphotransferase) domain 1"/>
    <property type="match status" value="1"/>
</dbReference>
<dbReference type="InterPro" id="IPR017441">
    <property type="entry name" value="Protein_kinase_ATP_BS"/>
</dbReference>
<protein>
    <recommendedName>
        <fullName evidence="9">Protein kinase domain-containing protein</fullName>
    </recommendedName>
</protein>
<dbReference type="CDD" id="cd14014">
    <property type="entry name" value="STKc_PknB_like"/>
    <property type="match status" value="1"/>
</dbReference>
<dbReference type="SMART" id="SM00220">
    <property type="entry name" value="S_TKc"/>
    <property type="match status" value="1"/>
</dbReference>
<dbReference type="PROSITE" id="PS00107">
    <property type="entry name" value="PROTEIN_KINASE_ATP"/>
    <property type="match status" value="1"/>
</dbReference>
<dbReference type="KEGG" id="smao:CAG99_26435"/>
<dbReference type="OrthoDB" id="9762169at2"/>
<keyword evidence="3" id="KW-0732">Signal</keyword>
<feature type="domain" description="Protein kinase" evidence="9">
    <location>
        <begin position="16"/>
        <end position="274"/>
    </location>
</feature>
<dbReference type="PROSITE" id="PS50011">
    <property type="entry name" value="PROTEIN_KINASE_DOM"/>
    <property type="match status" value="1"/>
</dbReference>
<evidence type="ECO:0000256" key="3">
    <source>
        <dbReference type="ARBA" id="ARBA00022729"/>
    </source>
</evidence>